<dbReference type="EMBL" id="QXGB01000070">
    <property type="protein sequence ID" value="KAE9232856.1"/>
    <property type="molecule type" value="Genomic_DNA"/>
</dbReference>
<dbReference type="Proteomes" id="UP000488956">
    <property type="component" value="Unassembled WGS sequence"/>
</dbReference>
<evidence type="ECO:0000313" key="8">
    <source>
        <dbReference type="EMBL" id="KAE9251051.1"/>
    </source>
</evidence>
<dbReference type="Proteomes" id="UP000460718">
    <property type="component" value="Unassembled WGS sequence"/>
</dbReference>
<dbReference type="EMBL" id="QXFZ01000124">
    <property type="protein sequence ID" value="KAE9131740.1"/>
    <property type="molecule type" value="Genomic_DNA"/>
</dbReference>
<sequence>MQGRERFATKGYVIIYGAVQDDTINVWRLIARLTDGWFEEEVTDMTEEQVRVKAAVPDQDASEMSRLLKRYYRTFSPTASAHDWHFMKTPAGTKVQLPHRDFLTVSADIMDVSSLYGPIVVPYYDSPDDHRPTVVTEIDATRAIDIRSCIVWNCTFEGTPLYLRRHLNRFHGIRFQRAARHLEP</sequence>
<protein>
    <submittedName>
        <fullName evidence="5">Uncharacterized protein</fullName>
    </submittedName>
</protein>
<dbReference type="Proteomes" id="UP000429523">
    <property type="component" value="Unassembled WGS sequence"/>
</dbReference>
<dbReference type="EMBL" id="QXFX01000167">
    <property type="protein sequence ID" value="KAE9127906.1"/>
    <property type="molecule type" value="Genomic_DNA"/>
</dbReference>
<evidence type="ECO:0000313" key="18">
    <source>
        <dbReference type="Proteomes" id="UP000488956"/>
    </source>
</evidence>
<accession>A0A6A3U448</accession>
<dbReference type="Proteomes" id="UP000433483">
    <property type="component" value="Unassembled WGS sequence"/>
</dbReference>
<gene>
    <name evidence="9" type="ORF">PF001_g7699</name>
    <name evidence="8" type="ORF">PF002_g4465</name>
    <name evidence="7" type="ORF">PF004_g9608</name>
    <name evidence="6" type="ORF">PF005_g2546</name>
    <name evidence="5" type="ORF">PF006_g9685</name>
    <name evidence="4" type="ORF">PF007_g4018</name>
    <name evidence="1" type="ORF">PF009_g5492</name>
    <name evidence="3" type="ORF">PF010_g4699</name>
    <name evidence="2" type="ORF">PF011_g7484</name>
</gene>
<dbReference type="EMBL" id="QXGD01000139">
    <property type="protein sequence ID" value="KAE9251051.1"/>
    <property type="molecule type" value="Genomic_DNA"/>
</dbReference>
<evidence type="ECO:0000313" key="3">
    <source>
        <dbReference type="EMBL" id="KAE9127906.1"/>
    </source>
</evidence>
<evidence type="ECO:0000313" key="5">
    <source>
        <dbReference type="EMBL" id="KAE9145457.1"/>
    </source>
</evidence>
<organism evidence="5 14">
    <name type="scientific">Phytophthora fragariae</name>
    <dbReference type="NCBI Taxonomy" id="53985"/>
    <lineage>
        <taxon>Eukaryota</taxon>
        <taxon>Sar</taxon>
        <taxon>Stramenopiles</taxon>
        <taxon>Oomycota</taxon>
        <taxon>Peronosporomycetes</taxon>
        <taxon>Peronosporales</taxon>
        <taxon>Peronosporaceae</taxon>
        <taxon>Phytophthora</taxon>
    </lineage>
</organism>
<reference evidence="10 11" key="1">
    <citation type="submission" date="2018-08" db="EMBL/GenBank/DDBJ databases">
        <title>Genomic investigation of the strawberry pathogen Phytophthora fragariae indicates pathogenicity is determined by transcriptional variation in three key races.</title>
        <authorList>
            <person name="Adams T.M."/>
            <person name="Armitage A.D."/>
            <person name="Sobczyk M.K."/>
            <person name="Bates H.J."/>
            <person name="Dunwell J.M."/>
            <person name="Nellist C.F."/>
            <person name="Harrison R.J."/>
        </authorList>
    </citation>
    <scope>NUCLEOTIDE SEQUENCE [LARGE SCALE GENOMIC DNA]</scope>
    <source>
        <strain evidence="9 12">A4</strain>
        <strain evidence="8 13">BC-1</strain>
        <strain evidence="7 17">BC-23</strain>
        <strain evidence="6 11">NOV-27</strain>
        <strain evidence="5 14">NOV-5</strain>
        <strain evidence="4 15">NOV-71</strain>
        <strain evidence="1 10">NOV-9</strain>
        <strain evidence="3 18">ONT-3</strain>
        <strain evidence="2 16">SCRP245</strain>
    </source>
</reference>
<evidence type="ECO:0000313" key="16">
    <source>
        <dbReference type="Proteomes" id="UP000460718"/>
    </source>
</evidence>
<comment type="caution">
    <text evidence="5">The sequence shown here is derived from an EMBL/GenBank/DDBJ whole genome shotgun (WGS) entry which is preliminary data.</text>
</comment>
<evidence type="ECO:0000313" key="15">
    <source>
        <dbReference type="Proteomes" id="UP000441208"/>
    </source>
</evidence>
<evidence type="ECO:0000313" key="6">
    <source>
        <dbReference type="EMBL" id="KAE9232856.1"/>
    </source>
</evidence>
<evidence type="ECO:0000313" key="7">
    <source>
        <dbReference type="EMBL" id="KAE9233618.1"/>
    </source>
</evidence>
<dbReference type="EMBL" id="QXGF01000185">
    <property type="protein sequence ID" value="KAE8944840.1"/>
    <property type="molecule type" value="Genomic_DNA"/>
</dbReference>
<dbReference type="EMBL" id="QXGA01000470">
    <property type="protein sequence ID" value="KAE9145457.1"/>
    <property type="molecule type" value="Genomic_DNA"/>
</dbReference>
<evidence type="ECO:0000313" key="11">
    <source>
        <dbReference type="Proteomes" id="UP000433483"/>
    </source>
</evidence>
<dbReference type="Proteomes" id="UP000440367">
    <property type="component" value="Unassembled WGS sequence"/>
</dbReference>
<dbReference type="EMBL" id="QXGC01000476">
    <property type="protein sequence ID" value="KAE9233618.1"/>
    <property type="molecule type" value="Genomic_DNA"/>
</dbReference>
<dbReference type="Proteomes" id="UP000441208">
    <property type="component" value="Unassembled WGS sequence"/>
</dbReference>
<evidence type="ECO:0000313" key="1">
    <source>
        <dbReference type="EMBL" id="KAE8944840.1"/>
    </source>
</evidence>
<dbReference type="Proteomes" id="UP000476176">
    <property type="component" value="Unassembled WGS sequence"/>
</dbReference>
<dbReference type="EMBL" id="QXFW01000333">
    <property type="protein sequence ID" value="KAE9015754.1"/>
    <property type="molecule type" value="Genomic_DNA"/>
</dbReference>
<evidence type="ECO:0000313" key="13">
    <source>
        <dbReference type="Proteomes" id="UP000440367"/>
    </source>
</evidence>
<evidence type="ECO:0000313" key="4">
    <source>
        <dbReference type="EMBL" id="KAE9131740.1"/>
    </source>
</evidence>
<evidence type="ECO:0000313" key="10">
    <source>
        <dbReference type="Proteomes" id="UP000429523"/>
    </source>
</evidence>
<evidence type="ECO:0000313" key="14">
    <source>
        <dbReference type="Proteomes" id="UP000440732"/>
    </source>
</evidence>
<keyword evidence="11" id="KW-1185">Reference proteome</keyword>
<name>A0A6A3U448_9STRA</name>
<evidence type="ECO:0000313" key="9">
    <source>
        <dbReference type="EMBL" id="KAE9315626.1"/>
    </source>
</evidence>
<evidence type="ECO:0000313" key="12">
    <source>
        <dbReference type="Proteomes" id="UP000437068"/>
    </source>
</evidence>
<evidence type="ECO:0000313" key="17">
    <source>
        <dbReference type="Proteomes" id="UP000476176"/>
    </source>
</evidence>
<dbReference type="AlphaFoldDB" id="A0A6A3U448"/>
<dbReference type="Proteomes" id="UP000437068">
    <property type="component" value="Unassembled WGS sequence"/>
</dbReference>
<evidence type="ECO:0000313" key="2">
    <source>
        <dbReference type="EMBL" id="KAE9015754.1"/>
    </source>
</evidence>
<dbReference type="EMBL" id="QXGE01000334">
    <property type="protein sequence ID" value="KAE9315626.1"/>
    <property type="molecule type" value="Genomic_DNA"/>
</dbReference>
<proteinExistence type="predicted"/>
<dbReference type="Proteomes" id="UP000440732">
    <property type="component" value="Unassembled WGS sequence"/>
</dbReference>